<dbReference type="AlphaFoldDB" id="A0A0N0UI32"/>
<dbReference type="Pfam" id="PF07791">
    <property type="entry name" value="Imm11"/>
    <property type="match status" value="1"/>
</dbReference>
<dbReference type="RefSeq" id="WP_053780286.1">
    <property type="nucleotide sequence ID" value="NZ_LITU01000050.1"/>
</dbReference>
<dbReference type="PATRIC" id="fig|1705561.3.peg.1423"/>
<evidence type="ECO:0000313" key="3">
    <source>
        <dbReference type="Proteomes" id="UP000037688"/>
    </source>
</evidence>
<proteinExistence type="predicted"/>
<protein>
    <recommendedName>
        <fullName evidence="1">Immunity MXAN-0049 protein domain-containing protein</fullName>
    </recommendedName>
</protein>
<reference evidence="2 3" key="1">
    <citation type="submission" date="2015-08" db="EMBL/GenBank/DDBJ databases">
        <title>Draft genome sequence of cellulolytic and xylanolytic Paenibacillus sp. A59, isolated from a decaying forest soil from Patagonia, Argentina.</title>
        <authorList>
            <person name="Ghio S."/>
            <person name="Caceres A.M."/>
            <person name="Talia P."/>
            <person name="Grasso D."/>
            <person name="Campos E."/>
        </authorList>
    </citation>
    <scope>NUCLEOTIDE SEQUENCE [LARGE SCALE GENOMIC DNA]</scope>
    <source>
        <strain evidence="2 3">A59</strain>
    </source>
</reference>
<dbReference type="Proteomes" id="UP000037688">
    <property type="component" value="Unassembled WGS sequence"/>
</dbReference>
<name>A0A0N0UI32_9BACL</name>
<comment type="caution">
    <text evidence="2">The sequence shown here is derived from an EMBL/GenBank/DDBJ whole genome shotgun (WGS) entry which is preliminary data.</text>
</comment>
<evidence type="ECO:0000259" key="1">
    <source>
        <dbReference type="Pfam" id="PF07791"/>
    </source>
</evidence>
<evidence type="ECO:0000313" key="2">
    <source>
        <dbReference type="EMBL" id="KOY16807.1"/>
    </source>
</evidence>
<gene>
    <name evidence="2" type="ORF">AMS66_07960</name>
</gene>
<accession>A0A0N0UI32</accession>
<dbReference type="EMBL" id="LITU01000050">
    <property type="protein sequence ID" value="KOY16807.1"/>
    <property type="molecule type" value="Genomic_DNA"/>
</dbReference>
<dbReference type="OrthoDB" id="2875619at2"/>
<feature type="domain" description="Immunity MXAN-0049 protein" evidence="1">
    <location>
        <begin position="52"/>
        <end position="168"/>
    </location>
</feature>
<organism evidence="2 3">
    <name type="scientific">Paenibacillus xylanivorans</name>
    <dbReference type="NCBI Taxonomy" id="1705561"/>
    <lineage>
        <taxon>Bacteria</taxon>
        <taxon>Bacillati</taxon>
        <taxon>Bacillota</taxon>
        <taxon>Bacilli</taxon>
        <taxon>Bacillales</taxon>
        <taxon>Paenibacillaceae</taxon>
        <taxon>Paenibacillus</taxon>
    </lineage>
</organism>
<sequence>MKAWLLDYYPPNNTIEFSDSEELDQVYEALGSDKPIIQEWSAPNVEFNDMGKPADILNRYTGALVISRKVKELLEKNQIEHIEFLPLSTATEEEYYILHVLSVIDCIDPENSKVRTYYDDIPQFDEYSLVLDQKALQGQHIFRIKLPSEDRELSYIYVSDFLREILSQSIVGYQLVEIWDSEFSWKAKEEEHERMSQEIDRSLLEVFDFDKAKKFARKNKGHVVYSGKWAIKADMDKRIWLGNLQLDGSYSWINPIYYPPILLELQWGLPERSKTMFSRLKESIGFK</sequence>
<keyword evidence="3" id="KW-1185">Reference proteome</keyword>
<dbReference type="InterPro" id="IPR012433">
    <property type="entry name" value="Imm11"/>
</dbReference>